<dbReference type="GO" id="GO:0015628">
    <property type="term" value="P:protein secretion by the type II secretion system"/>
    <property type="evidence" value="ECO:0007669"/>
    <property type="project" value="InterPro"/>
</dbReference>
<keyword evidence="7 10" id="KW-0812">Transmembrane</keyword>
<evidence type="ECO:0000256" key="4">
    <source>
        <dbReference type="ARBA" id="ARBA00022475"/>
    </source>
</evidence>
<dbReference type="NCBIfam" id="TIGR01710">
    <property type="entry name" value="typeII_sec_gspG"/>
    <property type="match status" value="1"/>
</dbReference>
<evidence type="ECO:0000256" key="1">
    <source>
        <dbReference type="ARBA" id="ARBA00004377"/>
    </source>
</evidence>
<protein>
    <recommendedName>
        <fullName evidence="3">Type II secretion system core protein G</fullName>
    </recommendedName>
</protein>
<dbReference type="Pfam" id="PF07963">
    <property type="entry name" value="N_methyl"/>
    <property type="match status" value="1"/>
</dbReference>
<dbReference type="Gene3D" id="3.30.700.10">
    <property type="entry name" value="Glycoprotein, Type 4 Pilin"/>
    <property type="match status" value="1"/>
</dbReference>
<dbReference type="InterPro" id="IPR000983">
    <property type="entry name" value="Bac_GSPG_pilin"/>
</dbReference>
<comment type="caution">
    <text evidence="12">The sequence shown here is derived from an EMBL/GenBank/DDBJ whole genome shotgun (WGS) entry which is preliminary data.</text>
</comment>
<dbReference type="GO" id="GO:0005886">
    <property type="term" value="C:plasma membrane"/>
    <property type="evidence" value="ECO:0007669"/>
    <property type="project" value="UniProtKB-SubCell"/>
</dbReference>
<dbReference type="Pfam" id="PF08334">
    <property type="entry name" value="T2SSG"/>
    <property type="match status" value="1"/>
</dbReference>
<evidence type="ECO:0000256" key="6">
    <source>
        <dbReference type="ARBA" id="ARBA00022519"/>
    </source>
</evidence>
<dbReference type="NCBIfam" id="TIGR02532">
    <property type="entry name" value="IV_pilin_GFxxxE"/>
    <property type="match status" value="1"/>
</dbReference>
<keyword evidence="8 10" id="KW-1133">Transmembrane helix</keyword>
<feature type="transmembrane region" description="Helical" evidence="10">
    <location>
        <begin position="12"/>
        <end position="40"/>
    </location>
</feature>
<evidence type="ECO:0000259" key="11">
    <source>
        <dbReference type="Pfam" id="PF08334"/>
    </source>
</evidence>
<dbReference type="InterPro" id="IPR045584">
    <property type="entry name" value="Pilin-like"/>
</dbReference>
<evidence type="ECO:0000256" key="7">
    <source>
        <dbReference type="ARBA" id="ARBA00022692"/>
    </source>
</evidence>
<dbReference type="STRING" id="62101.AB835_03070"/>
<evidence type="ECO:0000256" key="8">
    <source>
        <dbReference type="ARBA" id="ARBA00022989"/>
    </source>
</evidence>
<keyword evidence="9 10" id="KW-0472">Membrane</keyword>
<evidence type="ECO:0000313" key="13">
    <source>
        <dbReference type="Proteomes" id="UP000242502"/>
    </source>
</evidence>
<dbReference type="SUPFAM" id="SSF54523">
    <property type="entry name" value="Pili subunits"/>
    <property type="match status" value="1"/>
</dbReference>
<dbReference type="PRINTS" id="PR00813">
    <property type="entry name" value="BCTERIALGSPG"/>
</dbReference>
<organism evidence="12 13">
    <name type="scientific">Candidatus Endobugula sertula</name>
    <name type="common">Bugula neritina bacterial symbiont</name>
    <dbReference type="NCBI Taxonomy" id="62101"/>
    <lineage>
        <taxon>Bacteria</taxon>
        <taxon>Pseudomonadati</taxon>
        <taxon>Pseudomonadota</taxon>
        <taxon>Gammaproteobacteria</taxon>
        <taxon>Cellvibrionales</taxon>
        <taxon>Cellvibrionaceae</taxon>
        <taxon>Candidatus Endobugula</taxon>
    </lineage>
</organism>
<dbReference type="GO" id="GO:0015627">
    <property type="term" value="C:type II protein secretion system complex"/>
    <property type="evidence" value="ECO:0007669"/>
    <property type="project" value="InterPro"/>
</dbReference>
<evidence type="ECO:0000313" key="12">
    <source>
        <dbReference type="EMBL" id="ODS24577.1"/>
    </source>
</evidence>
<proteinExistence type="inferred from homology"/>
<name>A0A1D2QSM5_9GAMM</name>
<gene>
    <name evidence="12" type="ORF">AB835_03070</name>
</gene>
<dbReference type="InterPro" id="IPR013545">
    <property type="entry name" value="T2SS_protein-GspG_C"/>
</dbReference>
<evidence type="ECO:0000256" key="3">
    <source>
        <dbReference type="ARBA" id="ARBA00020042"/>
    </source>
</evidence>
<dbReference type="InterPro" id="IPR012902">
    <property type="entry name" value="N_methyl_site"/>
</dbReference>
<dbReference type="InterPro" id="IPR010054">
    <property type="entry name" value="Type2_sec_GspG"/>
</dbReference>
<comment type="similarity">
    <text evidence="2">Belongs to the GSP G family.</text>
</comment>
<accession>A0A1D2QSM5</accession>
<dbReference type="EMBL" id="MDLC01000007">
    <property type="protein sequence ID" value="ODS24577.1"/>
    <property type="molecule type" value="Genomic_DNA"/>
</dbReference>
<comment type="subcellular location">
    <subcellularLocation>
        <location evidence="1">Cell inner membrane</location>
        <topology evidence="1">Single-pass membrane protein</topology>
    </subcellularLocation>
</comment>
<reference evidence="12 13" key="1">
    <citation type="journal article" date="2016" name="Appl. Environ. Microbiol.">
        <title>Lack of Overt Genome Reduction in the Bryostatin-Producing Bryozoan Symbiont "Candidatus Endobugula sertula".</title>
        <authorList>
            <person name="Miller I.J."/>
            <person name="Vanee N."/>
            <person name="Fong S.S."/>
            <person name="Lim-Fong G.E."/>
            <person name="Kwan J.C."/>
        </authorList>
    </citation>
    <scope>NUCLEOTIDE SEQUENCE [LARGE SCALE GENOMIC DNA]</scope>
    <source>
        <strain evidence="12">AB1-4</strain>
    </source>
</reference>
<keyword evidence="4" id="KW-1003">Cell membrane</keyword>
<evidence type="ECO:0000256" key="2">
    <source>
        <dbReference type="ARBA" id="ARBA00009984"/>
    </source>
</evidence>
<feature type="domain" description="Type II secretion system protein GspG C-terminal" evidence="11">
    <location>
        <begin position="39"/>
        <end position="147"/>
    </location>
</feature>
<evidence type="ECO:0000256" key="10">
    <source>
        <dbReference type="SAM" id="Phobius"/>
    </source>
</evidence>
<dbReference type="Proteomes" id="UP000242502">
    <property type="component" value="Unassembled WGS sequence"/>
</dbReference>
<dbReference type="AlphaFoldDB" id="A0A1D2QSM5"/>
<evidence type="ECO:0000256" key="5">
    <source>
        <dbReference type="ARBA" id="ARBA00022481"/>
    </source>
</evidence>
<sequence>MTKNNRTGYQQYQLGFSFIEIMVVLVIIGILAAAVGGNFLGKADEARIKQVNADFSTIEGQLKLYKLDNFRYPTTEQGLQALVEKPTIDPIPRQWQKGGYLEALPVDPWGNYYLYSAPGETRSYDLYSYGADGVAGGIDADKDIYSWERFEKK</sequence>
<keyword evidence="5" id="KW-0488">Methylation</keyword>
<keyword evidence="6" id="KW-0997">Cell inner membrane</keyword>
<evidence type="ECO:0000256" key="9">
    <source>
        <dbReference type="ARBA" id="ARBA00023136"/>
    </source>
</evidence>